<sequence length="360" mass="41631">MKKFFVFFLLFYTFLVWGNMLVLFHDSGIYISTVSNGYEIPENWEPLTVDAQRWFIETKEYNMKFVLATVDDLSGIVTVDDGYYVDSDGNKYAFIDGNLFGKVYRQESSKRYLLFDSKIATATFKVPSLFEIYYVLKNDELFQFFRVKSDVDEAFVVAVLSPAGGYIKQRSYAMMSEGINSLGKKIYILGELDGLKNGMNILRKTLKIEREDYNFVYLNFKSSTNSWIPAQRIIRLKTPEQLPRGRIVVWSPVNGYTLPLDEVYLPDVESETEINLGSSWEGWYKWQLEKLLKYSQRTMVKGTLFIKGKGKFLIKISGNNIKDLKTNANILSVAGDYALLQVNLKGYAKINLEFSVEHYY</sequence>
<evidence type="ECO:0000313" key="2">
    <source>
        <dbReference type="Proteomes" id="UP000671862"/>
    </source>
</evidence>
<organism evidence="1 2">
    <name type="scientific">Thermosipho ferrireducens</name>
    <dbReference type="NCBI Taxonomy" id="2571116"/>
    <lineage>
        <taxon>Bacteria</taxon>
        <taxon>Thermotogati</taxon>
        <taxon>Thermotogota</taxon>
        <taxon>Thermotogae</taxon>
        <taxon>Thermotogales</taxon>
        <taxon>Fervidobacteriaceae</taxon>
        <taxon>Thermosipho</taxon>
    </lineage>
</organism>
<protein>
    <submittedName>
        <fullName evidence="1">Uncharacterized protein</fullName>
    </submittedName>
</protein>
<reference evidence="1 2" key="1">
    <citation type="submission" date="2021-03" db="EMBL/GenBank/DDBJ databases">
        <title>Thermosipho ferrireducens sp.nov., an anaerobic thermophilic iron-reducing bacterium isolated from a deep-sea hydrothermal sulfide deposits.</title>
        <authorList>
            <person name="Zeng X."/>
            <person name="Chen Y."/>
            <person name="Shao Z."/>
        </authorList>
    </citation>
    <scope>NUCLEOTIDE SEQUENCE [LARGE SCALE GENOMIC DNA]</scope>
    <source>
        <strain evidence="1 2">JL129W03</strain>
    </source>
</reference>
<name>A0ABX7S488_9BACT</name>
<accession>A0ABX7S488</accession>
<gene>
    <name evidence="1" type="ORF">JYK00_05705</name>
</gene>
<dbReference type="RefSeq" id="WP_207565964.1">
    <property type="nucleotide sequence ID" value="NZ_CP071446.1"/>
</dbReference>
<evidence type="ECO:0000313" key="1">
    <source>
        <dbReference type="EMBL" id="QTA37239.1"/>
    </source>
</evidence>
<keyword evidence="2" id="KW-1185">Reference proteome</keyword>
<dbReference type="Proteomes" id="UP000671862">
    <property type="component" value="Chromosome"/>
</dbReference>
<proteinExistence type="predicted"/>
<dbReference type="EMBL" id="CP071446">
    <property type="protein sequence ID" value="QTA37239.1"/>
    <property type="molecule type" value="Genomic_DNA"/>
</dbReference>